<comment type="caution">
    <text evidence="2">The sequence shown here is derived from an EMBL/GenBank/DDBJ whole genome shotgun (WGS) entry which is preliminary data.</text>
</comment>
<dbReference type="EMBL" id="JBHSOD010000035">
    <property type="protein sequence ID" value="MFC5888090.1"/>
    <property type="molecule type" value="Genomic_DNA"/>
</dbReference>
<gene>
    <name evidence="2" type="ORF">ACFP0N_24275</name>
</gene>
<reference evidence="3" key="1">
    <citation type="journal article" date="2019" name="Int. J. Syst. Evol. Microbiol.">
        <title>The Global Catalogue of Microorganisms (GCM) 10K type strain sequencing project: providing services to taxonomists for standard genome sequencing and annotation.</title>
        <authorList>
            <consortium name="The Broad Institute Genomics Platform"/>
            <consortium name="The Broad Institute Genome Sequencing Center for Infectious Disease"/>
            <person name="Wu L."/>
            <person name="Ma J."/>
        </authorList>
    </citation>
    <scope>NUCLEOTIDE SEQUENCE [LARGE SCALE GENOMIC DNA]</scope>
    <source>
        <strain evidence="3">CGMCC 4.1469</strain>
    </source>
</reference>
<protein>
    <submittedName>
        <fullName evidence="2">Type III effector protein</fullName>
    </submittedName>
</protein>
<feature type="region of interest" description="Disordered" evidence="1">
    <location>
        <begin position="1"/>
        <end position="21"/>
    </location>
</feature>
<keyword evidence="3" id="KW-1185">Reference proteome</keyword>
<evidence type="ECO:0000313" key="2">
    <source>
        <dbReference type="EMBL" id="MFC5888090.1"/>
    </source>
</evidence>
<sequence length="235" mass="24178">MSEKSRRPAPDGSGPPTGPASFLAAAAALSAIDDAVRTAQNTGSGPPSDAPGSGAPDGGPEPALAALVLLRELRTELASWEAGLVDAARDAGATWAELAQPMGVASRQAAENRYLRLRPADSASTDAETGAERVKAVRDRRAAERAVTAWARDHAADLRVLAAQIAAAPDLTPRARPALAALTGALGGPDPAGLIAPLTAMRPHLGAAHPDLAARLDDLTDRTGRLRHDSDRRRT</sequence>
<evidence type="ECO:0000256" key="1">
    <source>
        <dbReference type="SAM" id="MobiDB-lite"/>
    </source>
</evidence>
<feature type="compositionally biased region" description="Low complexity" evidence="1">
    <location>
        <begin position="43"/>
        <end position="61"/>
    </location>
</feature>
<dbReference type="RefSeq" id="WP_345329069.1">
    <property type="nucleotide sequence ID" value="NZ_BAAAVH010000069.1"/>
</dbReference>
<evidence type="ECO:0000313" key="3">
    <source>
        <dbReference type="Proteomes" id="UP001596067"/>
    </source>
</evidence>
<dbReference type="Proteomes" id="UP001596067">
    <property type="component" value="Unassembled WGS sequence"/>
</dbReference>
<accession>A0ABW1F1V6</accession>
<proteinExistence type="predicted"/>
<organism evidence="2 3">
    <name type="scientific">Kitasatospora aburaviensis</name>
    <dbReference type="NCBI Taxonomy" id="67265"/>
    <lineage>
        <taxon>Bacteria</taxon>
        <taxon>Bacillati</taxon>
        <taxon>Actinomycetota</taxon>
        <taxon>Actinomycetes</taxon>
        <taxon>Kitasatosporales</taxon>
        <taxon>Streptomycetaceae</taxon>
        <taxon>Kitasatospora</taxon>
    </lineage>
</organism>
<name>A0ABW1F1V6_9ACTN</name>
<feature type="region of interest" description="Disordered" evidence="1">
    <location>
        <begin position="33"/>
        <end position="61"/>
    </location>
</feature>